<evidence type="ECO:0000256" key="5">
    <source>
        <dbReference type="ARBA" id="ARBA00023306"/>
    </source>
</evidence>
<dbReference type="PANTHER" id="PTHR12081:SF7">
    <property type="entry name" value="TRANSCRIPTION FACTOR EFL-3"/>
    <property type="match status" value="1"/>
</dbReference>
<dbReference type="PANTHER" id="PTHR12081">
    <property type="entry name" value="TRANSCRIPTION FACTOR E2F"/>
    <property type="match status" value="1"/>
</dbReference>
<gene>
    <name evidence="8" type="ORF">HID58_055591</name>
</gene>
<comment type="subcellular location">
    <subcellularLocation>
        <location evidence="6">Nucleus</location>
    </subcellularLocation>
</comment>
<keyword evidence="4 6" id="KW-0804">Transcription</keyword>
<dbReference type="InterPro" id="IPR036388">
    <property type="entry name" value="WH-like_DNA-bd_sf"/>
</dbReference>
<evidence type="ECO:0000256" key="2">
    <source>
        <dbReference type="ARBA" id="ARBA00023015"/>
    </source>
</evidence>
<evidence type="ECO:0000256" key="1">
    <source>
        <dbReference type="ARBA" id="ARBA00010940"/>
    </source>
</evidence>
<dbReference type="SUPFAM" id="SSF46785">
    <property type="entry name" value="Winged helix' DNA-binding domain"/>
    <property type="match status" value="1"/>
</dbReference>
<evidence type="ECO:0000259" key="7">
    <source>
        <dbReference type="SMART" id="SM01372"/>
    </source>
</evidence>
<comment type="caution">
    <text evidence="8">The sequence shown here is derived from an EMBL/GenBank/DDBJ whole genome shotgun (WGS) entry which is preliminary data.</text>
</comment>
<dbReference type="SMART" id="SM01372">
    <property type="entry name" value="E2F_TDP"/>
    <property type="match status" value="1"/>
</dbReference>
<evidence type="ECO:0000256" key="6">
    <source>
        <dbReference type="RuleBase" id="RU003796"/>
    </source>
</evidence>
<protein>
    <recommendedName>
        <fullName evidence="7">E2F/DP family winged-helix DNA-binding domain-containing protein</fullName>
    </recommendedName>
</protein>
<organism evidence="8 9">
    <name type="scientific">Brassica napus</name>
    <name type="common">Rape</name>
    <dbReference type="NCBI Taxonomy" id="3708"/>
    <lineage>
        <taxon>Eukaryota</taxon>
        <taxon>Viridiplantae</taxon>
        <taxon>Streptophyta</taxon>
        <taxon>Embryophyta</taxon>
        <taxon>Tracheophyta</taxon>
        <taxon>Spermatophyta</taxon>
        <taxon>Magnoliopsida</taxon>
        <taxon>eudicotyledons</taxon>
        <taxon>Gunneridae</taxon>
        <taxon>Pentapetalae</taxon>
        <taxon>rosids</taxon>
        <taxon>malvids</taxon>
        <taxon>Brassicales</taxon>
        <taxon>Brassicaceae</taxon>
        <taxon>Brassiceae</taxon>
        <taxon>Brassica</taxon>
    </lineage>
</organism>
<evidence type="ECO:0000313" key="8">
    <source>
        <dbReference type="EMBL" id="KAH0893162.1"/>
    </source>
</evidence>
<dbReference type="InterPro" id="IPR003316">
    <property type="entry name" value="E2F_WHTH_DNA-bd_dom"/>
</dbReference>
<reference evidence="8 9" key="1">
    <citation type="submission" date="2021-05" db="EMBL/GenBank/DDBJ databases">
        <title>Genome Assembly of Synthetic Allotetraploid Brassica napus Reveals Homoeologous Exchanges between Subgenomes.</title>
        <authorList>
            <person name="Davis J.T."/>
        </authorList>
    </citation>
    <scope>NUCLEOTIDE SEQUENCE [LARGE SCALE GENOMIC DNA]</scope>
    <source>
        <strain evidence="9">cv. Da-Ae</strain>
        <tissue evidence="8">Seedling</tissue>
    </source>
</reference>
<keyword evidence="5" id="KW-0131">Cell cycle</keyword>
<evidence type="ECO:0000256" key="3">
    <source>
        <dbReference type="ARBA" id="ARBA00023125"/>
    </source>
</evidence>
<name>A0ABQ8AKS0_BRANA</name>
<proteinExistence type="inferred from homology"/>
<keyword evidence="6" id="KW-0539">Nucleus</keyword>
<sequence length="148" mass="17204">YNLCKLPAPTMASSFTVLADLKAVCCLKTGRCSTSAEIRLLRFLRLFNRDDVDLFGIDDAVAKLGVERWRIYDVVNILESVGVLSRKGKSLYSWKGFVQILRSLHQLKYTLNSSQCFLFCLTIWFLREWFLTFTFVYRKNVRERVLAS</sequence>
<accession>A0ABQ8AKS0</accession>
<evidence type="ECO:0000256" key="4">
    <source>
        <dbReference type="ARBA" id="ARBA00023163"/>
    </source>
</evidence>
<feature type="non-terminal residue" evidence="8">
    <location>
        <position position="1"/>
    </location>
</feature>
<comment type="similarity">
    <text evidence="1 6">Belongs to the E2F/DP family.</text>
</comment>
<dbReference type="Proteomes" id="UP000824890">
    <property type="component" value="Unassembled WGS sequence"/>
</dbReference>
<keyword evidence="3 6" id="KW-0238">DNA-binding</keyword>
<dbReference type="InterPro" id="IPR036390">
    <property type="entry name" value="WH_DNA-bd_sf"/>
</dbReference>
<keyword evidence="9" id="KW-1185">Reference proteome</keyword>
<dbReference type="InterPro" id="IPR015633">
    <property type="entry name" value="E2F"/>
</dbReference>
<keyword evidence="2 6" id="KW-0805">Transcription regulation</keyword>
<dbReference type="Gene3D" id="1.10.10.10">
    <property type="entry name" value="Winged helix-like DNA-binding domain superfamily/Winged helix DNA-binding domain"/>
    <property type="match status" value="1"/>
</dbReference>
<feature type="domain" description="E2F/DP family winged-helix DNA-binding" evidence="7">
    <location>
        <begin position="31"/>
        <end position="96"/>
    </location>
</feature>
<evidence type="ECO:0000313" key="9">
    <source>
        <dbReference type="Proteomes" id="UP000824890"/>
    </source>
</evidence>
<dbReference type="Pfam" id="PF02319">
    <property type="entry name" value="WHD_E2F_TDP"/>
    <property type="match status" value="1"/>
</dbReference>
<dbReference type="EMBL" id="JAGKQM010000013">
    <property type="protein sequence ID" value="KAH0893162.1"/>
    <property type="molecule type" value="Genomic_DNA"/>
</dbReference>